<feature type="domain" description="Solute-binding protein family 3/N-terminal" evidence="6">
    <location>
        <begin position="77"/>
        <end position="308"/>
    </location>
</feature>
<dbReference type="SMART" id="SM00062">
    <property type="entry name" value="PBPb"/>
    <property type="match status" value="1"/>
</dbReference>
<gene>
    <name evidence="7" type="ORF">CFX0092_A1414</name>
</gene>
<dbReference type="Proteomes" id="UP000215027">
    <property type="component" value="Chromosome I"/>
</dbReference>
<dbReference type="InterPro" id="IPR000914">
    <property type="entry name" value="SBP_5_dom"/>
</dbReference>
<dbReference type="KEGG" id="pbf:CFX0092_A1414"/>
<dbReference type="SUPFAM" id="SSF53850">
    <property type="entry name" value="Periplasmic binding protein-like II"/>
    <property type="match status" value="2"/>
</dbReference>
<comment type="similarity">
    <text evidence="2">Belongs to the bacterial solute-binding protein 5 family.</text>
</comment>
<dbReference type="Pfam" id="PF00497">
    <property type="entry name" value="SBP_bac_3"/>
    <property type="match status" value="1"/>
</dbReference>
<dbReference type="InterPro" id="IPR001638">
    <property type="entry name" value="Solute-binding_3/MltF_N"/>
</dbReference>
<proteinExistence type="inferred from homology"/>
<dbReference type="GO" id="GO:0015833">
    <property type="term" value="P:peptide transport"/>
    <property type="evidence" value="ECO:0007669"/>
    <property type="project" value="TreeGrafter"/>
</dbReference>
<organism evidence="7 8">
    <name type="scientific">Candidatus Promineifilum breve</name>
    <dbReference type="NCBI Taxonomy" id="1806508"/>
    <lineage>
        <taxon>Bacteria</taxon>
        <taxon>Bacillati</taxon>
        <taxon>Chloroflexota</taxon>
        <taxon>Ardenticatenia</taxon>
        <taxon>Candidatus Promineifilales</taxon>
        <taxon>Candidatus Promineifilaceae</taxon>
        <taxon>Candidatus Promineifilum</taxon>
    </lineage>
</organism>
<dbReference type="GO" id="GO:1904680">
    <property type="term" value="F:peptide transmembrane transporter activity"/>
    <property type="evidence" value="ECO:0007669"/>
    <property type="project" value="TreeGrafter"/>
</dbReference>
<dbReference type="GO" id="GO:0030313">
    <property type="term" value="C:cell envelope"/>
    <property type="evidence" value="ECO:0007669"/>
    <property type="project" value="UniProtKB-SubCell"/>
</dbReference>
<dbReference type="Gene3D" id="3.10.105.10">
    <property type="entry name" value="Dipeptide-binding Protein, Domain 3"/>
    <property type="match status" value="1"/>
</dbReference>
<evidence type="ECO:0000256" key="2">
    <source>
        <dbReference type="ARBA" id="ARBA00005695"/>
    </source>
</evidence>
<dbReference type="EMBL" id="LN890655">
    <property type="protein sequence ID" value="CUS03292.2"/>
    <property type="molecule type" value="Genomic_DNA"/>
</dbReference>
<feature type="region of interest" description="Disordered" evidence="5">
    <location>
        <begin position="1"/>
        <end position="22"/>
    </location>
</feature>
<dbReference type="CDD" id="cd13530">
    <property type="entry name" value="PBP2_peptides_like"/>
    <property type="match status" value="1"/>
</dbReference>
<keyword evidence="8" id="KW-1185">Reference proteome</keyword>
<dbReference type="PANTHER" id="PTHR30290:SF10">
    <property type="entry name" value="PERIPLASMIC OLIGOPEPTIDE-BINDING PROTEIN-RELATED"/>
    <property type="match status" value="1"/>
</dbReference>
<dbReference type="Gene3D" id="3.40.190.10">
    <property type="entry name" value="Periplasmic binding protein-like II"/>
    <property type="match status" value="3"/>
</dbReference>
<evidence type="ECO:0000256" key="3">
    <source>
        <dbReference type="ARBA" id="ARBA00022448"/>
    </source>
</evidence>
<name>A0A160T1E1_9CHLR</name>
<sequence>MMSNVYPEKRNAAGHGATRRGGRAESCRGFSLCLLAVLLLLLAACAGEEEPTTDALPEPTVAAAPTADLPIPPDSDLLVIATDAPLPPFADFDAFGNVVGFNNAVVERIASRAGIEYEFVVTPSDGVLESIASGSARDFDAVMSALLIPDTPPPGIAFTDPYLEVGQVPLVLVDEREIGSAADIRPGMTVGVLADSAGQDAAEALGIAESDLFAAYDKPSQLVQALIDEVVDVVLLDSYIADYFVASFPEQMRIAGGEGATAWIDRRAYGIAVAADDTELLNTLNDALAGLREEGVLNELTVTWLTAESDPAAAVDPGESRVGTPATELFIGVVGQFSDMDPASLTIDFISWEIKTNTMSGLYRFNPDNELEPLLAAALPSVSEDKLEYTIPLRTGLRFPNGSEFTADDVKWSLNRAAGLGNFLVNTYLKDSNADNFADEDAVQVLDPATVKIILKEPTGYFPVILAAPPFFPISRDCYSDAGDPGSTCGGIGPYTIVNWALNDRMRLRANPDWPGEPKPAFENITVKFFGDAPAMRRSLTEFRSVDLAWTGLPFADFMELTAQDGDGDGQPDYVGWQGPHTFKSYIIFEQSAEPWDKERVRQAAALAVDREALAAIFGQARLPLYSPVPDTIPGHTTTMPARDLEQARALLRAEGYTEQEKLIFTLWFVNDGRYSASEEAYAQAIKAQLEETGVFQVELAGAGWDEVRLQISQCGLPAYLLGWPSPGQPTTYLDASSWTDFFVTNTDRVFCSNYESEQMTELVAEARATVEEGPRLELYGRIQTLWAEELPTLPLTQESRRAVSLPTIDGVRVDALGMMHYEWLTKAGE</sequence>
<reference evidence="7" key="1">
    <citation type="submission" date="2016-01" db="EMBL/GenBank/DDBJ databases">
        <authorList>
            <person name="Mcilroy J.S."/>
            <person name="Karst M S."/>
            <person name="Albertsen M."/>
        </authorList>
    </citation>
    <scope>NUCLEOTIDE SEQUENCE</scope>
    <source>
        <strain evidence="7">Cfx-K</strain>
    </source>
</reference>
<comment type="subcellular location">
    <subcellularLocation>
        <location evidence="1">Cell envelope</location>
    </subcellularLocation>
</comment>
<keyword evidence="4" id="KW-0732">Signal</keyword>
<dbReference type="OrthoDB" id="239741at2"/>
<dbReference type="PANTHER" id="PTHR30290">
    <property type="entry name" value="PERIPLASMIC BINDING COMPONENT OF ABC TRANSPORTER"/>
    <property type="match status" value="1"/>
</dbReference>
<dbReference type="Pfam" id="PF00496">
    <property type="entry name" value="SBP_bac_5"/>
    <property type="match status" value="1"/>
</dbReference>
<evidence type="ECO:0000259" key="6">
    <source>
        <dbReference type="SMART" id="SM00062"/>
    </source>
</evidence>
<evidence type="ECO:0000256" key="4">
    <source>
        <dbReference type="ARBA" id="ARBA00022729"/>
    </source>
</evidence>
<accession>A0A160T1E1</accession>
<dbReference type="AlphaFoldDB" id="A0A160T1E1"/>
<dbReference type="InterPro" id="IPR039424">
    <property type="entry name" value="SBP_5"/>
</dbReference>
<evidence type="ECO:0000256" key="5">
    <source>
        <dbReference type="SAM" id="MobiDB-lite"/>
    </source>
</evidence>
<protein>
    <recommendedName>
        <fullName evidence="6">Solute-binding protein family 3/N-terminal domain-containing protein</fullName>
    </recommendedName>
</protein>
<evidence type="ECO:0000313" key="7">
    <source>
        <dbReference type="EMBL" id="CUS03292.2"/>
    </source>
</evidence>
<evidence type="ECO:0000256" key="1">
    <source>
        <dbReference type="ARBA" id="ARBA00004196"/>
    </source>
</evidence>
<evidence type="ECO:0000313" key="8">
    <source>
        <dbReference type="Proteomes" id="UP000215027"/>
    </source>
</evidence>
<keyword evidence="3" id="KW-0813">Transport</keyword>